<dbReference type="AlphaFoldDB" id="K4LFM5"/>
<reference evidence="2 3" key="1">
    <citation type="journal article" date="2012" name="BMC Genomics">
        <title>Genome-guided analysis of physiological and morphological traits of the fermentative acetate oxidizer Thermacetogenium phaeum.</title>
        <authorList>
            <person name="Oehler D."/>
            <person name="Poehlein A."/>
            <person name="Leimbach A."/>
            <person name="Muller N."/>
            <person name="Daniel R."/>
            <person name="Gottschalk G."/>
            <person name="Schink B."/>
        </authorList>
    </citation>
    <scope>NUCLEOTIDE SEQUENCE [LARGE SCALE GENOMIC DNA]</scope>
    <source>
        <strain evidence="3">ATCC BAA-254 / DSM 26808 / PB</strain>
    </source>
</reference>
<accession>K4LFM5</accession>
<dbReference type="STRING" id="1089553.Tph_c14640"/>
<evidence type="ECO:0000313" key="2">
    <source>
        <dbReference type="EMBL" id="AFV11673.1"/>
    </source>
</evidence>
<evidence type="ECO:0008006" key="4">
    <source>
        <dbReference type="Google" id="ProtNLM"/>
    </source>
</evidence>
<proteinExistence type="predicted"/>
<feature type="transmembrane region" description="Helical" evidence="1">
    <location>
        <begin position="16"/>
        <end position="39"/>
    </location>
</feature>
<dbReference type="KEGG" id="tpz:Tph_c14640"/>
<keyword evidence="1" id="KW-0812">Transmembrane</keyword>
<dbReference type="RefSeq" id="WP_015050553.1">
    <property type="nucleotide sequence ID" value="NC_018870.1"/>
</dbReference>
<dbReference type="HOGENOM" id="CLU_1593780_0_0_9"/>
<gene>
    <name evidence="2" type="ordered locus">Tph_c14640</name>
</gene>
<dbReference type="OrthoDB" id="1727351at2"/>
<keyword evidence="3" id="KW-1185">Reference proteome</keyword>
<dbReference type="EMBL" id="CP003732">
    <property type="protein sequence ID" value="AFV11673.1"/>
    <property type="molecule type" value="Genomic_DNA"/>
</dbReference>
<evidence type="ECO:0000313" key="3">
    <source>
        <dbReference type="Proteomes" id="UP000000467"/>
    </source>
</evidence>
<dbReference type="Proteomes" id="UP000000467">
    <property type="component" value="Chromosome"/>
</dbReference>
<evidence type="ECO:0000256" key="1">
    <source>
        <dbReference type="SAM" id="Phobius"/>
    </source>
</evidence>
<sequence length="167" mass="18489">MIETVVRFLRCQRGDVVSWVVIVPLVFFIFFFGAVFLHLDRVRAGVAMAARDGARAYGIALENPYLPARDIAEEKVRDTLQAEGLMPPGSDFLADGATPARGERGVAVEFSDTGEWATCTITYYLPNPFTRLFRLIKSDNAFPDHFVFTVKGAAKHEVENTTIEGDG</sequence>
<protein>
    <recommendedName>
        <fullName evidence="4">TadE-like protein</fullName>
    </recommendedName>
</protein>
<organism evidence="2 3">
    <name type="scientific">Thermacetogenium phaeum (strain ATCC BAA-254 / DSM 26808 / PB)</name>
    <dbReference type="NCBI Taxonomy" id="1089553"/>
    <lineage>
        <taxon>Bacteria</taxon>
        <taxon>Bacillati</taxon>
        <taxon>Bacillota</taxon>
        <taxon>Clostridia</taxon>
        <taxon>Thermoanaerobacterales</taxon>
        <taxon>Thermoanaerobacteraceae</taxon>
        <taxon>Thermacetogenium</taxon>
    </lineage>
</organism>
<name>K4LFM5_THEPS</name>
<keyword evidence="1" id="KW-1133">Transmembrane helix</keyword>
<keyword evidence="1" id="KW-0472">Membrane</keyword>
<dbReference type="eggNOG" id="ENOG503404E">
    <property type="taxonomic scope" value="Bacteria"/>
</dbReference>